<keyword evidence="3" id="KW-1185">Reference proteome</keyword>
<protein>
    <submittedName>
        <fullName evidence="2">Uncharacterized protein</fullName>
    </submittedName>
</protein>
<gene>
    <name evidence="2" type="ORF">Tco_0891358</name>
</gene>
<feature type="region of interest" description="Disordered" evidence="1">
    <location>
        <begin position="316"/>
        <end position="346"/>
    </location>
</feature>
<evidence type="ECO:0000313" key="3">
    <source>
        <dbReference type="Proteomes" id="UP001151760"/>
    </source>
</evidence>
<evidence type="ECO:0000313" key="2">
    <source>
        <dbReference type="EMBL" id="GJT21421.1"/>
    </source>
</evidence>
<proteinExistence type="predicted"/>
<reference evidence="2" key="2">
    <citation type="submission" date="2022-01" db="EMBL/GenBank/DDBJ databases">
        <authorList>
            <person name="Yamashiro T."/>
            <person name="Shiraishi A."/>
            <person name="Satake H."/>
            <person name="Nakayama K."/>
        </authorList>
    </citation>
    <scope>NUCLEOTIDE SEQUENCE</scope>
</reference>
<name>A0ABQ5C623_9ASTR</name>
<sequence length="415" mass="46698">MPQMPMPQMPMPQTQMQMPQTLYWSIDHHHWQKYFETQFHIDRSKRVSRDEPRQPSRNHLMSHWVTAVTIEGDDRAPSTFRTLPSVGKGTRKPIWVGRKRVRLHTPQETRNLGLKVIRDKSGPVPIWFEVNDRETLMPLGDHAAHWANYLGELVRELALSTTLPGAKDLSKFTQFDLRPHMESDRWPQIYAGIQQHLQKIYNGKKAALKERSLIETSATRENPSADHTFSEHTVAGVFLTPRTKPFDEMLRLHGLGSNTPTGVPYTEDEIMAIVRGGKQRGHIPGVGRVLPGQGMVIPPPSQSTHSADIARLKKREKRLTKQMSADVARGHGGDGGGDDRPPPYQVPTGCGGCLGNRGEGQPKALLGGRRAGRLHTRQETRNLRLKAITDKSGPVPIWFDVNDRETSCHRGHAAH</sequence>
<evidence type="ECO:0000256" key="1">
    <source>
        <dbReference type="SAM" id="MobiDB-lite"/>
    </source>
</evidence>
<comment type="caution">
    <text evidence="2">The sequence shown here is derived from an EMBL/GenBank/DDBJ whole genome shotgun (WGS) entry which is preliminary data.</text>
</comment>
<reference evidence="2" key="1">
    <citation type="journal article" date="2022" name="Int. J. Mol. Sci.">
        <title>Draft Genome of Tanacetum Coccineum: Genomic Comparison of Closely Related Tanacetum-Family Plants.</title>
        <authorList>
            <person name="Yamashiro T."/>
            <person name="Shiraishi A."/>
            <person name="Nakayama K."/>
            <person name="Satake H."/>
        </authorList>
    </citation>
    <scope>NUCLEOTIDE SEQUENCE</scope>
</reference>
<dbReference type="EMBL" id="BQNB010013887">
    <property type="protein sequence ID" value="GJT21421.1"/>
    <property type="molecule type" value="Genomic_DNA"/>
</dbReference>
<organism evidence="2 3">
    <name type="scientific">Tanacetum coccineum</name>
    <dbReference type="NCBI Taxonomy" id="301880"/>
    <lineage>
        <taxon>Eukaryota</taxon>
        <taxon>Viridiplantae</taxon>
        <taxon>Streptophyta</taxon>
        <taxon>Embryophyta</taxon>
        <taxon>Tracheophyta</taxon>
        <taxon>Spermatophyta</taxon>
        <taxon>Magnoliopsida</taxon>
        <taxon>eudicotyledons</taxon>
        <taxon>Gunneridae</taxon>
        <taxon>Pentapetalae</taxon>
        <taxon>asterids</taxon>
        <taxon>campanulids</taxon>
        <taxon>Asterales</taxon>
        <taxon>Asteraceae</taxon>
        <taxon>Asteroideae</taxon>
        <taxon>Anthemideae</taxon>
        <taxon>Anthemidinae</taxon>
        <taxon>Tanacetum</taxon>
    </lineage>
</organism>
<feature type="compositionally biased region" description="Basic and acidic residues" evidence="1">
    <location>
        <begin position="328"/>
        <end position="341"/>
    </location>
</feature>
<dbReference type="Proteomes" id="UP001151760">
    <property type="component" value="Unassembled WGS sequence"/>
</dbReference>
<accession>A0ABQ5C623</accession>